<keyword evidence="3 6" id="KW-0819">tRNA processing</keyword>
<dbReference type="InterPro" id="IPR028884">
    <property type="entry name" value="Trm82"/>
</dbReference>
<evidence type="ECO:0000313" key="9">
    <source>
        <dbReference type="EMBL" id="KAK2080202.1"/>
    </source>
</evidence>
<comment type="subcellular location">
    <subcellularLocation>
        <location evidence="1 6">Nucleus</location>
    </subcellularLocation>
</comment>
<dbReference type="InterPro" id="IPR001680">
    <property type="entry name" value="WD40_rpt"/>
</dbReference>
<comment type="caution">
    <text evidence="9">The sequence shown here is derived from an EMBL/GenBank/DDBJ whole genome shotgun (WGS) entry which is preliminary data.</text>
</comment>
<keyword evidence="10" id="KW-1185">Reference proteome</keyword>
<name>A0AAD9IPI1_PROWI</name>
<dbReference type="PANTHER" id="PTHR16288">
    <property type="entry name" value="WD40 REPEAT PROTEIN 4"/>
    <property type="match status" value="1"/>
</dbReference>
<dbReference type="Proteomes" id="UP001255856">
    <property type="component" value="Unassembled WGS sequence"/>
</dbReference>
<comment type="function">
    <text evidence="6">Required for the formation of N(7)-methylguanine at position 46 (m7G46) in tRNA. In the complex, it is required to stabilize and induce conformational changes of the catalytic subunit.</text>
</comment>
<dbReference type="EMBL" id="JASFZW010000001">
    <property type="protein sequence ID" value="KAK2080202.1"/>
    <property type="molecule type" value="Genomic_DNA"/>
</dbReference>
<evidence type="ECO:0000256" key="8">
    <source>
        <dbReference type="SAM" id="MobiDB-lite"/>
    </source>
</evidence>
<dbReference type="PROSITE" id="PS50294">
    <property type="entry name" value="WD_REPEATS_REGION"/>
    <property type="match status" value="1"/>
</dbReference>
<dbReference type="Gene3D" id="2.130.10.10">
    <property type="entry name" value="YVTN repeat-like/Quinoprotein amine dehydrogenase"/>
    <property type="match status" value="2"/>
</dbReference>
<dbReference type="GO" id="GO:0005829">
    <property type="term" value="C:cytosol"/>
    <property type="evidence" value="ECO:0007669"/>
    <property type="project" value="TreeGrafter"/>
</dbReference>
<dbReference type="AlphaFoldDB" id="A0AAD9IPI1"/>
<evidence type="ECO:0000313" key="10">
    <source>
        <dbReference type="Proteomes" id="UP001255856"/>
    </source>
</evidence>
<comment type="similarity">
    <text evidence="6">Belongs to the WD repeat TRM82 family.</text>
</comment>
<dbReference type="GO" id="GO:0106004">
    <property type="term" value="P:tRNA (guanine-N7)-methylation"/>
    <property type="evidence" value="ECO:0007669"/>
    <property type="project" value="UniProtKB-UniRule"/>
</dbReference>
<dbReference type="PROSITE" id="PS50082">
    <property type="entry name" value="WD_REPEATS_2"/>
    <property type="match status" value="1"/>
</dbReference>
<organism evidence="9 10">
    <name type="scientific">Prototheca wickerhamii</name>
    <dbReference type="NCBI Taxonomy" id="3111"/>
    <lineage>
        <taxon>Eukaryota</taxon>
        <taxon>Viridiplantae</taxon>
        <taxon>Chlorophyta</taxon>
        <taxon>core chlorophytes</taxon>
        <taxon>Trebouxiophyceae</taxon>
        <taxon>Chlorellales</taxon>
        <taxon>Chlorellaceae</taxon>
        <taxon>Prototheca</taxon>
    </lineage>
</organism>
<protein>
    <recommendedName>
        <fullName evidence="6">tRNA (guanine-N(7)-)-methyltransferase non-catalytic subunit</fullName>
    </recommendedName>
    <alternativeName>
        <fullName evidence="6">WD repeat-containing protein 4 homolog</fullName>
    </alternativeName>
</protein>
<proteinExistence type="inferred from homology"/>
<comment type="subunit">
    <text evidence="6">Forms a heterodimer with the catalytic subunit.</text>
</comment>
<sequence>MGRRRGKAAESGAQAAAGPASEPACCSLAVSPSGNFVAVAYTSNLLIFDQKRLEDVPIKTLMDPAQEQASNVRTLLFDGSGRFLLATTDAKTGFVWQCSDWSLRYTFSLPKRATATACTADNEHWILADKYGDVLAVPLESEKDIEPALVLGHCSSILTSLSVSPSGSLLATADRDEKIRVSRLPRHGAVLKGAPCIQTYCLGHTDYVSAVAFVSVEERLLLLSGGGDGTVRLWDPMSGKLLVTSPLPDGAPSDAGVVSLAPSSADPGLVQVLVDGELCIRQVRVRLEQGGEPALAWEGALTWDYQPHAGAARGERFFVVGLAASGAALAWHAAGAGELETKALELAPEGTSVDAPQRLLSHLQKVPPSEEEINFRKRQRRDLNA</sequence>
<evidence type="ECO:0000256" key="6">
    <source>
        <dbReference type="HAMAP-Rule" id="MF_03056"/>
    </source>
</evidence>
<dbReference type="GO" id="GO:0005634">
    <property type="term" value="C:nucleus"/>
    <property type="evidence" value="ECO:0007669"/>
    <property type="project" value="UniProtKB-SubCell"/>
</dbReference>
<feature type="region of interest" description="Disordered" evidence="8">
    <location>
        <begin position="362"/>
        <end position="385"/>
    </location>
</feature>
<keyword evidence="4 6" id="KW-0677">Repeat</keyword>
<dbReference type="InterPro" id="IPR036322">
    <property type="entry name" value="WD40_repeat_dom_sf"/>
</dbReference>
<keyword evidence="5 6" id="KW-0539">Nucleus</keyword>
<gene>
    <name evidence="9" type="ORF">QBZ16_000055</name>
</gene>
<reference evidence="9" key="1">
    <citation type="submission" date="2021-01" db="EMBL/GenBank/DDBJ databases">
        <authorList>
            <person name="Eckstrom K.M.E."/>
        </authorList>
    </citation>
    <scope>NUCLEOTIDE SEQUENCE</scope>
    <source>
        <strain evidence="9">UVCC 0001</strain>
    </source>
</reference>
<evidence type="ECO:0000256" key="1">
    <source>
        <dbReference type="ARBA" id="ARBA00004123"/>
    </source>
</evidence>
<dbReference type="HAMAP" id="MF_03056">
    <property type="entry name" value="TRM82"/>
    <property type="match status" value="1"/>
</dbReference>
<dbReference type="GO" id="GO:0043527">
    <property type="term" value="C:tRNA methyltransferase complex"/>
    <property type="evidence" value="ECO:0007669"/>
    <property type="project" value="TreeGrafter"/>
</dbReference>
<evidence type="ECO:0000256" key="2">
    <source>
        <dbReference type="ARBA" id="ARBA00022574"/>
    </source>
</evidence>
<dbReference type="Pfam" id="PF00400">
    <property type="entry name" value="WD40"/>
    <property type="match status" value="2"/>
</dbReference>
<feature type="repeat" description="WD" evidence="7">
    <location>
        <begin position="201"/>
        <end position="244"/>
    </location>
</feature>
<evidence type="ECO:0000256" key="3">
    <source>
        <dbReference type="ARBA" id="ARBA00022694"/>
    </source>
</evidence>
<comment type="pathway">
    <text evidence="6">tRNA modification; N(7)-methylguanine-tRNA biosynthesis.</text>
</comment>
<dbReference type="SMART" id="SM00320">
    <property type="entry name" value="WD40"/>
    <property type="match status" value="4"/>
</dbReference>
<dbReference type="PANTHER" id="PTHR16288:SF0">
    <property type="entry name" value="TRNA (GUANINE-N(7)-)-METHYLTRANSFERASE NON-CATALYTIC SUBUNIT WDR4"/>
    <property type="match status" value="1"/>
</dbReference>
<keyword evidence="2 6" id="KW-0853">WD repeat</keyword>
<feature type="compositionally biased region" description="Basic residues" evidence="8">
    <location>
        <begin position="376"/>
        <end position="385"/>
    </location>
</feature>
<evidence type="ECO:0000256" key="4">
    <source>
        <dbReference type="ARBA" id="ARBA00022737"/>
    </source>
</evidence>
<dbReference type="SUPFAM" id="SSF50978">
    <property type="entry name" value="WD40 repeat-like"/>
    <property type="match status" value="1"/>
</dbReference>
<accession>A0AAD9IPI1</accession>
<evidence type="ECO:0000256" key="5">
    <source>
        <dbReference type="ARBA" id="ARBA00023242"/>
    </source>
</evidence>
<dbReference type="InterPro" id="IPR015943">
    <property type="entry name" value="WD40/YVTN_repeat-like_dom_sf"/>
</dbReference>
<evidence type="ECO:0000256" key="7">
    <source>
        <dbReference type="PROSITE-ProRule" id="PRU00221"/>
    </source>
</evidence>